<gene>
    <name evidence="8" type="ORF">CK510_10855</name>
</gene>
<evidence type="ECO:0000256" key="3">
    <source>
        <dbReference type="ARBA" id="ARBA00022729"/>
    </source>
</evidence>
<dbReference type="Gene3D" id="3.10.50.40">
    <property type="match status" value="1"/>
</dbReference>
<dbReference type="GO" id="GO:0003755">
    <property type="term" value="F:peptidyl-prolyl cis-trans isomerase activity"/>
    <property type="evidence" value="ECO:0007669"/>
    <property type="project" value="UniProtKB-KW"/>
</dbReference>
<dbReference type="SUPFAM" id="SSF109998">
    <property type="entry name" value="Triger factor/SurA peptide-binding domain-like"/>
    <property type="match status" value="1"/>
</dbReference>
<keyword evidence="3" id="KW-0732">Signal</keyword>
<evidence type="ECO:0000256" key="4">
    <source>
        <dbReference type="ARBA" id="ARBA00023110"/>
    </source>
</evidence>
<evidence type="ECO:0000256" key="6">
    <source>
        <dbReference type="PROSITE-ProRule" id="PRU00278"/>
    </source>
</evidence>
<dbReference type="OrthoDB" id="530022at2"/>
<keyword evidence="5 6" id="KW-0413">Isomerase</keyword>
<comment type="catalytic activity">
    <reaction evidence="1">
        <text>[protein]-peptidylproline (omega=180) = [protein]-peptidylproline (omega=0)</text>
        <dbReference type="Rhea" id="RHEA:16237"/>
        <dbReference type="Rhea" id="RHEA-COMP:10747"/>
        <dbReference type="Rhea" id="RHEA-COMP:10748"/>
        <dbReference type="ChEBI" id="CHEBI:83833"/>
        <dbReference type="ChEBI" id="CHEBI:83834"/>
        <dbReference type="EC" id="5.2.1.8"/>
    </reaction>
</comment>
<evidence type="ECO:0000313" key="8">
    <source>
        <dbReference type="EMBL" id="PAX55872.1"/>
    </source>
</evidence>
<proteinExistence type="predicted"/>
<reference evidence="8 9" key="1">
    <citation type="submission" date="2017-08" db="EMBL/GenBank/DDBJ databases">
        <title>Draft genome sequence of filamentous cyanobacterium Calothrix elsteri CCALA 953.</title>
        <authorList>
            <person name="Gagunashvili A.N."/>
            <person name="Elster J."/>
            <person name="Andresson O.S."/>
        </authorList>
    </citation>
    <scope>NUCLEOTIDE SEQUENCE [LARGE SCALE GENOMIC DNA]</scope>
    <source>
        <strain evidence="8 9">CCALA 953</strain>
    </source>
</reference>
<dbReference type="InterPro" id="IPR046357">
    <property type="entry name" value="PPIase_dom_sf"/>
</dbReference>
<evidence type="ECO:0000313" key="9">
    <source>
        <dbReference type="Proteomes" id="UP000218238"/>
    </source>
</evidence>
<feature type="domain" description="PpiC" evidence="7">
    <location>
        <begin position="119"/>
        <end position="210"/>
    </location>
</feature>
<dbReference type="EC" id="5.2.1.8" evidence="2"/>
<organism evidence="8 9">
    <name type="scientific">Brunnivagina elsteri CCALA 953</name>
    <dbReference type="NCBI Taxonomy" id="987040"/>
    <lineage>
        <taxon>Bacteria</taxon>
        <taxon>Bacillati</taxon>
        <taxon>Cyanobacteriota</taxon>
        <taxon>Cyanophyceae</taxon>
        <taxon>Nostocales</taxon>
        <taxon>Calotrichaceae</taxon>
        <taxon>Brunnivagina</taxon>
    </lineage>
</organism>
<sequence length="242" mass="28633">MVILEGNIIQPEEIIASLKKDIQLKNLCYSVLYHKIITEAAQNRGITISKYEIQSEIERLKRDNNLVENTHYLTWLTEQLIAPEDWEESICNRLQAKKLAECLFAKEVEKYFSENQQDFEQVLLYRIVVPYTQLAREISYQIQEDEMSFYEAAHLYDIDTKRRYSCGYEGKFYRGDLDQDFAQILFKSRPGEIIGPLKIEQTSHLLLAEEIIPAELTPEIYQEILNHFFKQWLDAQLKLLRN</sequence>
<dbReference type="Pfam" id="PF00639">
    <property type="entry name" value="Rotamase"/>
    <property type="match status" value="1"/>
</dbReference>
<dbReference type="SUPFAM" id="SSF54534">
    <property type="entry name" value="FKBP-like"/>
    <property type="match status" value="1"/>
</dbReference>
<evidence type="ECO:0000256" key="5">
    <source>
        <dbReference type="ARBA" id="ARBA00023235"/>
    </source>
</evidence>
<dbReference type="AlphaFoldDB" id="A0A2A2TJT6"/>
<dbReference type="PANTHER" id="PTHR47245:SF1">
    <property type="entry name" value="FOLDASE PROTEIN PRSA"/>
    <property type="match status" value="1"/>
</dbReference>
<accession>A0A2A2TJT6</accession>
<dbReference type="Proteomes" id="UP000218238">
    <property type="component" value="Unassembled WGS sequence"/>
</dbReference>
<comment type="caution">
    <text evidence="8">The sequence shown here is derived from an EMBL/GenBank/DDBJ whole genome shotgun (WGS) entry which is preliminary data.</text>
</comment>
<protein>
    <recommendedName>
        <fullName evidence="2">peptidylprolyl isomerase</fullName>
        <ecNumber evidence="2">5.2.1.8</ecNumber>
    </recommendedName>
</protein>
<dbReference type="InterPro" id="IPR050245">
    <property type="entry name" value="PrsA_foldase"/>
</dbReference>
<dbReference type="PROSITE" id="PS50198">
    <property type="entry name" value="PPIC_PPIASE_2"/>
    <property type="match status" value="1"/>
</dbReference>
<dbReference type="EMBL" id="NTFS01000095">
    <property type="protein sequence ID" value="PAX55872.1"/>
    <property type="molecule type" value="Genomic_DNA"/>
</dbReference>
<evidence type="ECO:0000259" key="7">
    <source>
        <dbReference type="PROSITE" id="PS50198"/>
    </source>
</evidence>
<dbReference type="RefSeq" id="WP_095721717.1">
    <property type="nucleotide sequence ID" value="NZ_NTFS01000095.1"/>
</dbReference>
<keyword evidence="9" id="KW-1185">Reference proteome</keyword>
<name>A0A2A2TJT6_9CYAN</name>
<evidence type="ECO:0000256" key="1">
    <source>
        <dbReference type="ARBA" id="ARBA00000971"/>
    </source>
</evidence>
<keyword evidence="4 6" id="KW-0697">Rotamase</keyword>
<dbReference type="InterPro" id="IPR027304">
    <property type="entry name" value="Trigger_fact/SurA_dom_sf"/>
</dbReference>
<dbReference type="PANTHER" id="PTHR47245">
    <property type="entry name" value="PEPTIDYLPROLYL ISOMERASE"/>
    <property type="match status" value="1"/>
</dbReference>
<dbReference type="InterPro" id="IPR000297">
    <property type="entry name" value="PPIase_PpiC"/>
</dbReference>
<evidence type="ECO:0000256" key="2">
    <source>
        <dbReference type="ARBA" id="ARBA00013194"/>
    </source>
</evidence>